<feature type="transmembrane region" description="Helical" evidence="2">
    <location>
        <begin position="77"/>
        <end position="105"/>
    </location>
</feature>
<keyword evidence="4" id="KW-1185">Reference proteome</keyword>
<proteinExistence type="predicted"/>
<evidence type="ECO:0000256" key="2">
    <source>
        <dbReference type="SAM" id="Phobius"/>
    </source>
</evidence>
<dbReference type="AlphaFoldDB" id="A0A922L2L5"/>
<feature type="region of interest" description="Disordered" evidence="1">
    <location>
        <begin position="115"/>
        <end position="141"/>
    </location>
</feature>
<keyword evidence="2" id="KW-1133">Transmembrane helix</keyword>
<name>A0A922L2L5_DERFA</name>
<accession>A0A922L2L5</accession>
<keyword evidence="2" id="KW-0812">Transmembrane</keyword>
<sequence length="141" mass="16482">MIYILEKKSNSLIKMAHSNSMIIFASILFILLSGDGLLRPLDNTIFVHAYYCDNDYCNSEQFCCGENICCDYVNNTIWHFICYLISFIVFAFILWGIFQLIMGIISNMKYPKERTKTNNNNNNDNNNKDDDDDENRKFTLI</sequence>
<dbReference type="OrthoDB" id="10070083at2759"/>
<comment type="caution">
    <text evidence="3">The sequence shown here is derived from an EMBL/GenBank/DDBJ whole genome shotgun (WGS) entry which is preliminary data.</text>
</comment>
<gene>
    <name evidence="3" type="primary">CAPN7_2</name>
    <name evidence="3" type="ORF">DERF_013735</name>
</gene>
<evidence type="ECO:0000313" key="4">
    <source>
        <dbReference type="Proteomes" id="UP000790347"/>
    </source>
</evidence>
<reference evidence="3" key="1">
    <citation type="submission" date="2013-05" db="EMBL/GenBank/DDBJ databases">
        <authorList>
            <person name="Yim A.K.Y."/>
            <person name="Chan T.F."/>
            <person name="Ji K.M."/>
            <person name="Liu X.Y."/>
            <person name="Zhou J.W."/>
            <person name="Li R.Q."/>
            <person name="Yang K.Y."/>
            <person name="Li J."/>
            <person name="Li M."/>
            <person name="Law P.T.W."/>
            <person name="Wu Y.L."/>
            <person name="Cai Z.L."/>
            <person name="Qin H."/>
            <person name="Bao Y."/>
            <person name="Leung R.K.K."/>
            <person name="Ng P.K.S."/>
            <person name="Zou J."/>
            <person name="Zhong X.J."/>
            <person name="Ran P.X."/>
            <person name="Zhong N.S."/>
            <person name="Liu Z.G."/>
            <person name="Tsui S.K.W."/>
        </authorList>
    </citation>
    <scope>NUCLEOTIDE SEQUENCE</scope>
    <source>
        <strain evidence="3">Derf</strain>
        <tissue evidence="3">Whole organism</tissue>
    </source>
</reference>
<reference evidence="3" key="2">
    <citation type="journal article" date="2022" name="Res Sq">
        <title>Comparative Genomics Reveals Insights into the Divergent Evolution of Astigmatic Mites and Household Pest Adaptations.</title>
        <authorList>
            <person name="Xiong Q."/>
            <person name="Wan A.T.-Y."/>
            <person name="Liu X.-Y."/>
            <person name="Fung C.S.-H."/>
            <person name="Xiao X."/>
            <person name="Malainual N."/>
            <person name="Hou J."/>
            <person name="Wang L."/>
            <person name="Wang M."/>
            <person name="Yang K."/>
            <person name="Cui Y."/>
            <person name="Leung E."/>
            <person name="Nong W."/>
            <person name="Shin S.-K."/>
            <person name="Au S."/>
            <person name="Jeong K.Y."/>
            <person name="Chew F.T."/>
            <person name="Hui J."/>
            <person name="Leung T.F."/>
            <person name="Tungtrongchitr A."/>
            <person name="Zhong N."/>
            <person name="Liu Z."/>
            <person name="Tsui S."/>
        </authorList>
    </citation>
    <scope>NUCLEOTIDE SEQUENCE</scope>
    <source>
        <strain evidence="3">Derf</strain>
        <tissue evidence="3">Whole organism</tissue>
    </source>
</reference>
<feature type="transmembrane region" description="Helical" evidence="2">
    <location>
        <begin position="12"/>
        <end position="32"/>
    </location>
</feature>
<keyword evidence="2" id="KW-0472">Membrane</keyword>
<evidence type="ECO:0000256" key="1">
    <source>
        <dbReference type="SAM" id="MobiDB-lite"/>
    </source>
</evidence>
<evidence type="ECO:0000313" key="3">
    <source>
        <dbReference type="EMBL" id="KAH9497775.1"/>
    </source>
</evidence>
<protein>
    <submittedName>
        <fullName evidence="3">Calpain 7</fullName>
    </submittedName>
</protein>
<dbReference type="Proteomes" id="UP000790347">
    <property type="component" value="Unassembled WGS sequence"/>
</dbReference>
<organism evidence="3 4">
    <name type="scientific">Dermatophagoides farinae</name>
    <name type="common">American house dust mite</name>
    <dbReference type="NCBI Taxonomy" id="6954"/>
    <lineage>
        <taxon>Eukaryota</taxon>
        <taxon>Metazoa</taxon>
        <taxon>Ecdysozoa</taxon>
        <taxon>Arthropoda</taxon>
        <taxon>Chelicerata</taxon>
        <taxon>Arachnida</taxon>
        <taxon>Acari</taxon>
        <taxon>Acariformes</taxon>
        <taxon>Sarcoptiformes</taxon>
        <taxon>Astigmata</taxon>
        <taxon>Psoroptidia</taxon>
        <taxon>Analgoidea</taxon>
        <taxon>Pyroglyphidae</taxon>
        <taxon>Dermatophagoidinae</taxon>
        <taxon>Dermatophagoides</taxon>
    </lineage>
</organism>
<dbReference type="EMBL" id="ASGP02000007">
    <property type="protein sequence ID" value="KAH9497775.1"/>
    <property type="molecule type" value="Genomic_DNA"/>
</dbReference>